<feature type="domain" description="Clp R" evidence="3">
    <location>
        <begin position="7"/>
        <end position="187"/>
    </location>
</feature>
<dbReference type="Gene3D" id="1.10.1780.10">
    <property type="entry name" value="Clp, N-terminal domain"/>
    <property type="match status" value="1"/>
</dbReference>
<dbReference type="InterPro" id="IPR036628">
    <property type="entry name" value="Clp_N_dom_sf"/>
</dbReference>
<proteinExistence type="predicted"/>
<keyword evidence="1" id="KW-0677">Repeat</keyword>
<dbReference type="AlphaFoldDB" id="A0A9Q0C7F0"/>
<dbReference type="InterPro" id="IPR058954">
    <property type="entry name" value="AAA_lid_SMAX1"/>
</dbReference>
<evidence type="ECO:0000313" key="4">
    <source>
        <dbReference type="EMBL" id="KAJ1688697.1"/>
    </source>
</evidence>
<dbReference type="PROSITE" id="PS51903">
    <property type="entry name" value="CLP_R"/>
    <property type="match status" value="1"/>
</dbReference>
<accession>A0A9Q0C7F0</accession>
<dbReference type="InterPro" id="IPR004176">
    <property type="entry name" value="Clp_R_N"/>
</dbReference>
<dbReference type="InterPro" id="IPR027417">
    <property type="entry name" value="P-loop_NTPase"/>
</dbReference>
<evidence type="ECO:0000256" key="1">
    <source>
        <dbReference type="PROSITE-ProRule" id="PRU01251"/>
    </source>
</evidence>
<dbReference type="Pfam" id="PF26587">
    <property type="entry name" value="AAA_lid_SMAX1"/>
    <property type="match status" value="1"/>
</dbReference>
<feature type="region of interest" description="Disordered" evidence="2">
    <location>
        <begin position="564"/>
        <end position="586"/>
    </location>
</feature>
<dbReference type="Proteomes" id="UP001151287">
    <property type="component" value="Unassembled WGS sequence"/>
</dbReference>
<dbReference type="Gene3D" id="3.40.50.300">
    <property type="entry name" value="P-loop containing nucleotide triphosphate hydrolases"/>
    <property type="match status" value="1"/>
</dbReference>
<organism evidence="4 5">
    <name type="scientific">Rhynchospora breviuscula</name>
    <dbReference type="NCBI Taxonomy" id="2022672"/>
    <lineage>
        <taxon>Eukaryota</taxon>
        <taxon>Viridiplantae</taxon>
        <taxon>Streptophyta</taxon>
        <taxon>Embryophyta</taxon>
        <taxon>Tracheophyta</taxon>
        <taxon>Spermatophyta</taxon>
        <taxon>Magnoliopsida</taxon>
        <taxon>Liliopsida</taxon>
        <taxon>Poales</taxon>
        <taxon>Cyperaceae</taxon>
        <taxon>Cyperoideae</taxon>
        <taxon>Rhynchosporeae</taxon>
        <taxon>Rhynchospora</taxon>
    </lineage>
</organism>
<gene>
    <name evidence="4" type="ORF">LUZ63_012852</name>
</gene>
<dbReference type="InterPro" id="IPR051650">
    <property type="entry name" value="SL_signaling_regulator"/>
</dbReference>
<evidence type="ECO:0000256" key="2">
    <source>
        <dbReference type="SAM" id="MobiDB-lite"/>
    </source>
</evidence>
<sequence length="1004" mass="110302">MPTPVTAARACLTPEASAALDAAVATARRRSHAQTTSLHFISSLLCSPLLRDALSRSRSTAYSPRLQFKALELCFSVALDRLPSCSSSSSSSSASAGPPLDEPPISNSLMAAIKRSQANQRRNPDTFHLYQQQSQTCTSSSSFSGVKVELQQLILAILDDPVVSRVFAEAGFRSSDIKLAVLRPAPPPILRFPRRCPPLFLCSFSNGSDELIGSVASTGNEHCRKIGEILSRDSGNGGNPMLIGAGAGDAARDFSGAVDRHNWSLFPPELEGIRIFNVEFDQADRIDDIVNRFGDAPGPGVVLSVGDLNELLEGEKAGRIVSEVSRVLELKRDRIWVMGWSVNYETYLKFLSKYPLVDKDWELRILPITPSSSRANATAANGCFNKAHSFVPFGGFFPETYQPVGVANSPYQYQSGTRCSNCNYNYEQEAMTIVKASSVEAVDHVQSNLPSWMSKSNSGAFSNVFGDSAKAADDNKMVLNGKIANLQKKWTDYCHRVHTSCPPRIVAPENNYALFPSFIPVNQNPAMVTLPRPNRPTQSISLPLSTNLRDEDLISKLQPRYSKSEQLHLHASEGHTSPSSATSVTTDLALATPRGPFEKSESPKAQLHSQVNLNADPVTLSRNLNIPDVASYKSFFTDLFKRVGRQEEALKHISAVVCSRATPNSIRNFSKRGIWLGFQGGDQSAQKRVAIALSEMLSGRADNLVSVDLDKSFNVNNHRMTIIDYIAGEIPKMASAVVYIENVDKADIMEQIALSNAVETGKLCDSRRREIGIDGTIFLLSCRREGMLSSTKEYSSFAEENILSAQGRKMKIVVGSPNMVIGSALNRRVVVTRRCESAKRKSNTCYGSPKRPHIGLDLNLPIEESQGELENNSSSEDDIDTNWVEGLFEKLDQRVEFSAFNYNALAEDVLRNVNKVFCENFGLMSCQLEIEMDAMEQILAVEERRIICEWVETVLGASFGQLKQRCSQVSGAVIFRLVACERELLREGENLPGSALLPTKIIIS</sequence>
<dbReference type="PANTHER" id="PTHR43572:SF38">
    <property type="entry name" value="PROTEIN SMAX1-LIKE 6"/>
    <property type="match status" value="1"/>
</dbReference>
<dbReference type="EMBL" id="JAMQYH010000004">
    <property type="protein sequence ID" value="KAJ1688697.1"/>
    <property type="molecule type" value="Genomic_DNA"/>
</dbReference>
<dbReference type="PANTHER" id="PTHR43572">
    <property type="entry name" value="CHAPERONE PROTEIN CLPD, CHLOROPLASTIC"/>
    <property type="match status" value="1"/>
</dbReference>
<keyword evidence="5" id="KW-1185">Reference proteome</keyword>
<evidence type="ECO:0000259" key="3">
    <source>
        <dbReference type="PROSITE" id="PS51903"/>
    </source>
</evidence>
<dbReference type="OrthoDB" id="1723324at2759"/>
<feature type="compositionally biased region" description="Basic and acidic residues" evidence="2">
    <location>
        <begin position="564"/>
        <end position="573"/>
    </location>
</feature>
<feature type="compositionally biased region" description="Polar residues" evidence="2">
    <location>
        <begin position="574"/>
        <end position="586"/>
    </location>
</feature>
<protein>
    <recommendedName>
        <fullName evidence="3">Clp R domain-containing protein</fullName>
    </recommendedName>
</protein>
<name>A0A9Q0C7F0_9POAL</name>
<reference evidence="4" key="1">
    <citation type="journal article" date="2022" name="Cell">
        <title>Repeat-based holocentromeres influence genome architecture and karyotype evolution.</title>
        <authorList>
            <person name="Hofstatter P.G."/>
            <person name="Thangavel G."/>
            <person name="Lux T."/>
            <person name="Neumann P."/>
            <person name="Vondrak T."/>
            <person name="Novak P."/>
            <person name="Zhang M."/>
            <person name="Costa L."/>
            <person name="Castellani M."/>
            <person name="Scott A."/>
            <person name="Toegelov H."/>
            <person name="Fuchs J."/>
            <person name="Mata-Sucre Y."/>
            <person name="Dias Y."/>
            <person name="Vanzela A.L.L."/>
            <person name="Huettel B."/>
            <person name="Almeida C.C.S."/>
            <person name="Simkova H."/>
            <person name="Souza G."/>
            <person name="Pedrosa-Harand A."/>
            <person name="Macas J."/>
            <person name="Mayer K.F.X."/>
            <person name="Houben A."/>
            <person name="Marques A."/>
        </authorList>
    </citation>
    <scope>NUCLEOTIDE SEQUENCE</scope>
    <source>
        <strain evidence="4">RhyBre1mFocal</strain>
    </source>
</reference>
<evidence type="ECO:0000313" key="5">
    <source>
        <dbReference type="Proteomes" id="UP001151287"/>
    </source>
</evidence>
<comment type="caution">
    <text evidence="4">The sequence shown here is derived from an EMBL/GenBank/DDBJ whole genome shotgun (WGS) entry which is preliminary data.</text>
</comment>